<evidence type="ECO:0000313" key="2">
    <source>
        <dbReference type="Proteomes" id="UP000627292"/>
    </source>
</evidence>
<keyword evidence="2" id="KW-1185">Reference proteome</keyword>
<accession>A0A917J4I5</accession>
<evidence type="ECO:0000313" key="1">
    <source>
        <dbReference type="EMBL" id="GGH82630.1"/>
    </source>
</evidence>
<reference evidence="1" key="2">
    <citation type="submission" date="2020-09" db="EMBL/GenBank/DDBJ databases">
        <authorList>
            <person name="Sun Q."/>
            <person name="Zhou Y."/>
        </authorList>
    </citation>
    <scope>NUCLEOTIDE SEQUENCE</scope>
    <source>
        <strain evidence="1">CGMCC 1.15290</strain>
    </source>
</reference>
<dbReference type="AlphaFoldDB" id="A0A917J4I5"/>
<sequence length="449" mass="51555">MTASIAQEFYKLRDEWQTIDSLQTWKLAVWVAEYPDVDIIDKFLEIERSPVGTFNDLFFRFDSEYKGNAADFEVLLWEEFLSWFNDCPHPELDMYTALVNSGLLTQPFQPDRTLQPGLTSLWQELLRFRACIKDIDKHTHFCLYFPVVLYHTHNIAVWLKKVLNGVPKEIRLVTIDFAQDRRVKLKPSAPCVYLYPKLNMLDAVKNEMKKDCGNYNTVDAEARFTRQIIEVMESTTKDKGKTTPKEIHKLFSIVREMHSPAAQTGSWMVAAQAYYAIRDVANSHVYTDKAIAASAEAMQQQDTAGYPVWKSCMMLKAALLYGEKKRKAALEVYEQLADTAAAYGDAYTVMEGRRLAGHLHYELKEANTAFEYMLLALSAGAYLEPPVRRQSTFLHAAYMAVFLAKRVRNAEQEEELQAQLAEWLGEDWEALLQQEGVGHAKIKRKTSII</sequence>
<proteinExistence type="predicted"/>
<name>A0A917J4I5_9BACT</name>
<protein>
    <submittedName>
        <fullName evidence="1">Uncharacterized protein</fullName>
    </submittedName>
</protein>
<organism evidence="1 2">
    <name type="scientific">Filimonas zeae</name>
    <dbReference type="NCBI Taxonomy" id="1737353"/>
    <lineage>
        <taxon>Bacteria</taxon>
        <taxon>Pseudomonadati</taxon>
        <taxon>Bacteroidota</taxon>
        <taxon>Chitinophagia</taxon>
        <taxon>Chitinophagales</taxon>
        <taxon>Chitinophagaceae</taxon>
        <taxon>Filimonas</taxon>
    </lineage>
</organism>
<gene>
    <name evidence="1" type="ORF">GCM10011379_56800</name>
</gene>
<dbReference type="EMBL" id="BMIB01000008">
    <property type="protein sequence ID" value="GGH82630.1"/>
    <property type="molecule type" value="Genomic_DNA"/>
</dbReference>
<reference evidence="1" key="1">
    <citation type="journal article" date="2014" name="Int. J. Syst. Evol. Microbiol.">
        <title>Complete genome sequence of Corynebacterium casei LMG S-19264T (=DSM 44701T), isolated from a smear-ripened cheese.</title>
        <authorList>
            <consortium name="US DOE Joint Genome Institute (JGI-PGF)"/>
            <person name="Walter F."/>
            <person name="Albersmeier A."/>
            <person name="Kalinowski J."/>
            <person name="Ruckert C."/>
        </authorList>
    </citation>
    <scope>NUCLEOTIDE SEQUENCE</scope>
    <source>
        <strain evidence="1">CGMCC 1.15290</strain>
    </source>
</reference>
<dbReference type="Proteomes" id="UP000627292">
    <property type="component" value="Unassembled WGS sequence"/>
</dbReference>
<comment type="caution">
    <text evidence="1">The sequence shown here is derived from an EMBL/GenBank/DDBJ whole genome shotgun (WGS) entry which is preliminary data.</text>
</comment>
<dbReference type="RefSeq" id="WP_188959095.1">
    <property type="nucleotide sequence ID" value="NZ_BMIB01000008.1"/>
</dbReference>